<accession>A0A9X1X6S8</accession>
<evidence type="ECO:0000313" key="1">
    <source>
        <dbReference type="EMBL" id="MCJ8212079.1"/>
    </source>
</evidence>
<protein>
    <submittedName>
        <fullName evidence="1">Uncharacterized protein</fullName>
    </submittedName>
</protein>
<organism evidence="1 2">
    <name type="scientific">Mucilaginibacter straminoryzae</name>
    <dbReference type="NCBI Taxonomy" id="2932774"/>
    <lineage>
        <taxon>Bacteria</taxon>
        <taxon>Pseudomonadati</taxon>
        <taxon>Bacteroidota</taxon>
        <taxon>Sphingobacteriia</taxon>
        <taxon>Sphingobacteriales</taxon>
        <taxon>Sphingobacteriaceae</taxon>
        <taxon>Mucilaginibacter</taxon>
    </lineage>
</organism>
<sequence length="118" mass="13524">MINQTPADGKSAKNQPILDKQVNLFLFDLKNESIELGFKQGEHWALTLSTDEEIASLRKNNHKLIVLRLQPEELLNVYQRVKRKLHQELSSTDAALTAGYLEHNGKEFLAAYPVRNIR</sequence>
<dbReference type="Proteomes" id="UP001139450">
    <property type="component" value="Unassembled WGS sequence"/>
</dbReference>
<name>A0A9X1X6S8_9SPHI</name>
<proteinExistence type="predicted"/>
<gene>
    <name evidence="1" type="ORF">MUY27_20345</name>
</gene>
<dbReference type="AlphaFoldDB" id="A0A9X1X6S8"/>
<reference evidence="1" key="1">
    <citation type="submission" date="2022-04" db="EMBL/GenBank/DDBJ databases">
        <title>Mucilaginibacter sp. RS28 isolated from freshwater.</title>
        <authorList>
            <person name="Ko S.-R."/>
        </authorList>
    </citation>
    <scope>NUCLEOTIDE SEQUENCE</scope>
    <source>
        <strain evidence="1">RS28</strain>
    </source>
</reference>
<dbReference type="RefSeq" id="WP_245133315.1">
    <property type="nucleotide sequence ID" value="NZ_JALJEJ010000018.1"/>
</dbReference>
<evidence type="ECO:0000313" key="2">
    <source>
        <dbReference type="Proteomes" id="UP001139450"/>
    </source>
</evidence>
<keyword evidence="2" id="KW-1185">Reference proteome</keyword>
<comment type="caution">
    <text evidence="1">The sequence shown here is derived from an EMBL/GenBank/DDBJ whole genome shotgun (WGS) entry which is preliminary data.</text>
</comment>
<dbReference type="EMBL" id="JALJEJ010000018">
    <property type="protein sequence ID" value="MCJ8212079.1"/>
    <property type="molecule type" value="Genomic_DNA"/>
</dbReference>